<proteinExistence type="predicted"/>
<dbReference type="SUPFAM" id="SSF52540">
    <property type="entry name" value="P-loop containing nucleoside triphosphate hydrolases"/>
    <property type="match status" value="1"/>
</dbReference>
<feature type="domain" description="ABC transporter" evidence="11">
    <location>
        <begin position="2"/>
        <end position="234"/>
    </location>
</feature>
<gene>
    <name evidence="12" type="ORF">ACFSAU_13425</name>
</gene>
<dbReference type="Pfam" id="PF00005">
    <property type="entry name" value="ABC_tran"/>
    <property type="match status" value="1"/>
</dbReference>
<evidence type="ECO:0000256" key="4">
    <source>
        <dbReference type="ARBA" id="ARBA00022967"/>
    </source>
</evidence>
<evidence type="ECO:0000259" key="11">
    <source>
        <dbReference type="PROSITE" id="PS50893"/>
    </source>
</evidence>
<accession>A0ABD6BTS8</accession>
<dbReference type="GO" id="GO:0015420">
    <property type="term" value="F:ABC-type vitamin B12 transporter activity"/>
    <property type="evidence" value="ECO:0007669"/>
    <property type="project" value="UniProtKB-EC"/>
</dbReference>
<keyword evidence="1" id="KW-0813">Transport</keyword>
<dbReference type="SMART" id="SM00382">
    <property type="entry name" value="AAA"/>
    <property type="match status" value="1"/>
</dbReference>
<dbReference type="RefSeq" id="WP_267647991.1">
    <property type="nucleotide sequence ID" value="NZ_JANHGR010000003.1"/>
</dbReference>
<dbReference type="CDD" id="cd03214">
    <property type="entry name" value="ABC_Iron-Siderophores_B12_Hemin"/>
    <property type="match status" value="1"/>
</dbReference>
<dbReference type="InterPro" id="IPR003439">
    <property type="entry name" value="ABC_transporter-like_ATP-bd"/>
</dbReference>
<comment type="caution">
    <text evidence="12">The sequence shown here is derived from an EMBL/GenBank/DDBJ whole genome shotgun (WGS) entry which is preliminary data.</text>
</comment>
<evidence type="ECO:0000256" key="6">
    <source>
        <dbReference type="ARBA" id="ARBA00058960"/>
    </source>
</evidence>
<dbReference type="FunFam" id="3.40.50.300:FF:000134">
    <property type="entry name" value="Iron-enterobactin ABC transporter ATP-binding protein"/>
    <property type="match status" value="1"/>
</dbReference>
<evidence type="ECO:0000256" key="2">
    <source>
        <dbReference type="ARBA" id="ARBA00022741"/>
    </source>
</evidence>
<dbReference type="Gene3D" id="3.40.50.300">
    <property type="entry name" value="P-loop containing nucleotide triphosphate hydrolases"/>
    <property type="match status" value="1"/>
</dbReference>
<reference evidence="12 13" key="1">
    <citation type="journal article" date="2019" name="Int. J. Syst. Evol. Microbiol.">
        <title>The Global Catalogue of Microorganisms (GCM) 10K type strain sequencing project: providing services to taxonomists for standard genome sequencing and annotation.</title>
        <authorList>
            <consortium name="The Broad Institute Genomics Platform"/>
            <consortium name="The Broad Institute Genome Sequencing Center for Infectious Disease"/>
            <person name="Wu L."/>
            <person name="Ma J."/>
        </authorList>
    </citation>
    <scope>NUCLEOTIDE SEQUENCE [LARGE SCALE GENOMIC DNA]</scope>
    <source>
        <strain evidence="12 13">CGMCC 1.12859</strain>
    </source>
</reference>
<dbReference type="AlphaFoldDB" id="A0ABD6BTS8"/>
<keyword evidence="13" id="KW-1185">Reference proteome</keyword>
<evidence type="ECO:0000256" key="3">
    <source>
        <dbReference type="ARBA" id="ARBA00022840"/>
    </source>
</evidence>
<dbReference type="PROSITE" id="PS50893">
    <property type="entry name" value="ABC_TRANSPORTER_2"/>
    <property type="match status" value="1"/>
</dbReference>
<protein>
    <recommendedName>
        <fullName evidence="9">Cobalamin import ATP-binding protein BtuD</fullName>
        <ecNumber evidence="8">7.6.2.8</ecNumber>
    </recommendedName>
    <alternativeName>
        <fullName evidence="10">Vitamin B12-transporting ATPase</fullName>
    </alternativeName>
</protein>
<dbReference type="PANTHER" id="PTHR42794:SF1">
    <property type="entry name" value="HEMIN IMPORT ATP-BINDING PROTEIN HMUV"/>
    <property type="match status" value="1"/>
</dbReference>
<evidence type="ECO:0000256" key="8">
    <source>
        <dbReference type="ARBA" id="ARBA00066387"/>
    </source>
</evidence>
<comment type="subunit">
    <text evidence="7">The complex is composed of two ATP-binding proteins (BtuD), two transmembrane proteins (BtuC) and a solute-binding protein (BtuF).</text>
</comment>
<evidence type="ECO:0000256" key="10">
    <source>
        <dbReference type="ARBA" id="ARBA00077139"/>
    </source>
</evidence>
<dbReference type="InterPro" id="IPR003593">
    <property type="entry name" value="AAA+_ATPase"/>
</dbReference>
<keyword evidence="3 12" id="KW-0067">ATP-binding</keyword>
<keyword evidence="2" id="KW-0547">Nucleotide-binding</keyword>
<evidence type="ECO:0000256" key="5">
    <source>
        <dbReference type="ARBA" id="ARBA00050590"/>
    </source>
</evidence>
<dbReference type="PANTHER" id="PTHR42794">
    <property type="entry name" value="HEMIN IMPORT ATP-BINDING PROTEIN HMUV"/>
    <property type="match status" value="1"/>
</dbReference>
<evidence type="ECO:0000256" key="1">
    <source>
        <dbReference type="ARBA" id="ARBA00022448"/>
    </source>
</evidence>
<dbReference type="InterPro" id="IPR027417">
    <property type="entry name" value="P-loop_NTPase"/>
</dbReference>
<keyword evidence="4" id="KW-1278">Translocase</keyword>
<comment type="function">
    <text evidence="6">Required for corrinoid utilization. Probably part of the ABC transporter complex BtuCDF involved in cobalamin (vitamin B12) import. Probably responsible for energy coupling to the transport system.</text>
</comment>
<name>A0ABD6BTS8_9EURY</name>
<sequence length="248" mass="26184">MIRIDDLTVGYDEPVVSDVNVAVDRGELVAVLGPNGVGKSTLLRTVLGLQSPLSGTVTVNGDDVTALSRSEIATRLGYVPQSESGGLPSTVFATVLAGRKPRATWRPSDHDREVVGEVLADLGLSDLAMRQLTELSGGQRQQVRLARALAQEPAGLVLDEPTSSLDLRHQLDVLERVRELADGGVAALFALHDLDLALRFADRFVFLANGGVAAVGGEDVVTADLVERVYGVSATVATVDGRRVVVPD</sequence>
<organism evidence="12 13">
    <name type="scientific">Halolamina litorea</name>
    <dbReference type="NCBI Taxonomy" id="1515593"/>
    <lineage>
        <taxon>Archaea</taxon>
        <taxon>Methanobacteriati</taxon>
        <taxon>Methanobacteriota</taxon>
        <taxon>Stenosarchaea group</taxon>
        <taxon>Halobacteria</taxon>
        <taxon>Halobacteriales</taxon>
        <taxon>Haloferacaceae</taxon>
    </lineage>
</organism>
<dbReference type="GO" id="GO:0005524">
    <property type="term" value="F:ATP binding"/>
    <property type="evidence" value="ECO:0007669"/>
    <property type="project" value="UniProtKB-KW"/>
</dbReference>
<evidence type="ECO:0000256" key="7">
    <source>
        <dbReference type="ARBA" id="ARBA00064420"/>
    </source>
</evidence>
<dbReference type="EMBL" id="JBHUCZ010000012">
    <property type="protein sequence ID" value="MFD1568491.1"/>
    <property type="molecule type" value="Genomic_DNA"/>
</dbReference>
<comment type="catalytic activity">
    <reaction evidence="5">
        <text>an R-cob(III)alamin(out) + ATP + H2O = an R-cob(III)alamin(in) + ADP + phosphate + H(+)</text>
        <dbReference type="Rhea" id="RHEA:17873"/>
        <dbReference type="ChEBI" id="CHEBI:15377"/>
        <dbReference type="ChEBI" id="CHEBI:15378"/>
        <dbReference type="ChEBI" id="CHEBI:30616"/>
        <dbReference type="ChEBI" id="CHEBI:43474"/>
        <dbReference type="ChEBI" id="CHEBI:140785"/>
        <dbReference type="ChEBI" id="CHEBI:456216"/>
        <dbReference type="EC" id="7.6.2.8"/>
    </reaction>
</comment>
<evidence type="ECO:0000313" key="12">
    <source>
        <dbReference type="EMBL" id="MFD1568491.1"/>
    </source>
</evidence>
<evidence type="ECO:0000313" key="13">
    <source>
        <dbReference type="Proteomes" id="UP001597139"/>
    </source>
</evidence>
<dbReference type="Proteomes" id="UP001597139">
    <property type="component" value="Unassembled WGS sequence"/>
</dbReference>
<dbReference type="EC" id="7.6.2.8" evidence="8"/>
<evidence type="ECO:0000256" key="9">
    <source>
        <dbReference type="ARBA" id="ARBA00073649"/>
    </source>
</evidence>